<evidence type="ECO:0000313" key="2">
    <source>
        <dbReference type="EMBL" id="MCC5605050.1"/>
    </source>
</evidence>
<dbReference type="Proteomes" id="UP001199525">
    <property type="component" value="Unassembled WGS sequence"/>
</dbReference>
<feature type="region of interest" description="Disordered" evidence="1">
    <location>
        <begin position="232"/>
        <end position="267"/>
    </location>
</feature>
<evidence type="ECO:0000313" key="3">
    <source>
        <dbReference type="Proteomes" id="UP001199525"/>
    </source>
</evidence>
<accession>A0ABS8IL79</accession>
<sequence>MTHIIYSHQQLQLKSIARLKQIYSETQSTVEVSDKRSLDSWISAIAEYQASKVQKLTPATPDNQATAQAELDHFIATQAQAIAPEPLTTVEINFYHHEVYFGKELIAYIAYDHDDLVTQPWLVMVNGVEKFRATTPTRCQRYIQWHHQDGTLRETFPAPLEVVEAPNILEISFYDQEAFVGDKLVASISYDHDNYQNLYWRVLVNNVEIFRDLSAARCHSYIKQQYQQGTLPVQEQLPEEEAEGQGATSKGEEISPLHPAPCSLSSSTTGNEVMAQIFDECEKYGFEILDDGIYQNEVKLGEVGCTDGGWWVMRTGECQQMPCDSAMEAVWWLSMVDVSTDGKSIFDEYFLEQPLEQLTGDKLQRLLERAELVTA</sequence>
<keyword evidence="3" id="KW-1185">Reference proteome</keyword>
<comment type="caution">
    <text evidence="2">The sequence shown here is derived from an EMBL/GenBank/DDBJ whole genome shotgun (WGS) entry which is preliminary data.</text>
</comment>
<protein>
    <submittedName>
        <fullName evidence="2">Uncharacterized protein</fullName>
    </submittedName>
</protein>
<dbReference type="RefSeq" id="WP_229491212.1">
    <property type="nucleotide sequence ID" value="NZ_JAIVFQ010000191.1"/>
</dbReference>
<organism evidence="2 3">
    <name type="scientific">Nostoc favosum CHAB5714</name>
    <dbReference type="NCBI Taxonomy" id="2780399"/>
    <lineage>
        <taxon>Bacteria</taxon>
        <taxon>Bacillati</taxon>
        <taxon>Cyanobacteriota</taxon>
        <taxon>Cyanophyceae</taxon>
        <taxon>Nostocales</taxon>
        <taxon>Nostocaceae</taxon>
        <taxon>Nostoc</taxon>
        <taxon>Nostoc favosum</taxon>
    </lineage>
</organism>
<gene>
    <name evidence="2" type="ORF">LC586_39555</name>
</gene>
<dbReference type="EMBL" id="JAIVFQ010000191">
    <property type="protein sequence ID" value="MCC5605050.1"/>
    <property type="molecule type" value="Genomic_DNA"/>
</dbReference>
<evidence type="ECO:0000256" key="1">
    <source>
        <dbReference type="SAM" id="MobiDB-lite"/>
    </source>
</evidence>
<name>A0ABS8IL79_9NOSO</name>
<proteinExistence type="predicted"/>
<reference evidence="2 3" key="1">
    <citation type="journal article" date="2021" name="Microorganisms">
        <title>Genome Evolution of Filamentous Cyanobacterium Nostoc Species: From Facultative Symbiosis to Free Living.</title>
        <authorList>
            <person name="Huo D."/>
            <person name="Li H."/>
            <person name="Cai F."/>
            <person name="Guo X."/>
            <person name="Qiao Z."/>
            <person name="Wang W."/>
            <person name="Yu G."/>
            <person name="Li R."/>
        </authorList>
    </citation>
    <scope>NUCLEOTIDE SEQUENCE [LARGE SCALE GENOMIC DNA]</scope>
    <source>
        <strain evidence="2 3">CHAB 5714</strain>
    </source>
</reference>